<evidence type="ECO:0000313" key="2">
    <source>
        <dbReference type="Proteomes" id="UP000499080"/>
    </source>
</evidence>
<dbReference type="InterPro" id="IPR008042">
    <property type="entry name" value="Retrotrans_Pao"/>
</dbReference>
<evidence type="ECO:0008006" key="3">
    <source>
        <dbReference type="Google" id="ProtNLM"/>
    </source>
</evidence>
<sequence>MTVKKFFELESLPGDSREITKSEEEIYCEEHFVKTYKRDQTGRFIVQLPLKENAESVLGSSKENAIKRLNGIWNKLNKNNTMETLYKEFMREYENLGHMEEIKNEIMDKVNYYIPHNAIFKPEKTSAPFRVVFDASVKTTSGFSLNSILLNGGIIQQDLFSIVSRFRKHKFAFSADIKKMYRQILIDPNQRDLQRIVWKISADASVKVYKLSTVTYGTVSAPFLATRTLKALADEERKDFPKAADVICSDIYMDNILSGEATIEDAKKLQAQICELFLRAGFELHKWLSNSPDLLQDLSKSSYSFDKGQDPGPVKTLGMLWDPKVDCLTYEVKIKDKDSFSKREVPSEIARLYDPLGLIGPIITKAKIFIQGLWKIKLDWSEQLPPDALKEWKSFYLKLSECFTESGQFKTSLLCSKSRVAPLKTLTIPRLELSAALLLSRFVKKFVTILQLPIVEISLWTDSTIVLAWIKTEPDKLKTFISNRVGEIQTLKEDCHWKHICSKKNPADLISRDCHADELLKNDMWFSGPDLQTDELEDNQFIPDPTYVDELKCAVTLTCNS</sequence>
<keyword evidence="2" id="KW-1185">Reference proteome</keyword>
<dbReference type="AlphaFoldDB" id="A0A4Y2EDR2"/>
<gene>
    <name evidence="1" type="ORF">AVEN_208434_1</name>
</gene>
<proteinExistence type="predicted"/>
<dbReference type="Pfam" id="PF05380">
    <property type="entry name" value="Peptidase_A17"/>
    <property type="match status" value="2"/>
</dbReference>
<organism evidence="1 2">
    <name type="scientific">Araneus ventricosus</name>
    <name type="common">Orbweaver spider</name>
    <name type="synonym">Epeira ventricosa</name>
    <dbReference type="NCBI Taxonomy" id="182803"/>
    <lineage>
        <taxon>Eukaryota</taxon>
        <taxon>Metazoa</taxon>
        <taxon>Ecdysozoa</taxon>
        <taxon>Arthropoda</taxon>
        <taxon>Chelicerata</taxon>
        <taxon>Arachnida</taxon>
        <taxon>Araneae</taxon>
        <taxon>Araneomorphae</taxon>
        <taxon>Entelegynae</taxon>
        <taxon>Araneoidea</taxon>
        <taxon>Araneidae</taxon>
        <taxon>Araneus</taxon>
    </lineage>
</organism>
<dbReference type="PANTHER" id="PTHR47331">
    <property type="entry name" value="PHD-TYPE DOMAIN-CONTAINING PROTEIN"/>
    <property type="match status" value="1"/>
</dbReference>
<dbReference type="SUPFAM" id="SSF56672">
    <property type="entry name" value="DNA/RNA polymerases"/>
    <property type="match status" value="1"/>
</dbReference>
<dbReference type="InterPro" id="IPR043502">
    <property type="entry name" value="DNA/RNA_pol_sf"/>
</dbReference>
<reference evidence="1 2" key="1">
    <citation type="journal article" date="2019" name="Sci. Rep.">
        <title>Orb-weaving spider Araneus ventricosus genome elucidates the spidroin gene catalogue.</title>
        <authorList>
            <person name="Kono N."/>
            <person name="Nakamura H."/>
            <person name="Ohtoshi R."/>
            <person name="Moran D.A.P."/>
            <person name="Shinohara A."/>
            <person name="Yoshida Y."/>
            <person name="Fujiwara M."/>
            <person name="Mori M."/>
            <person name="Tomita M."/>
            <person name="Arakawa K."/>
        </authorList>
    </citation>
    <scope>NUCLEOTIDE SEQUENCE [LARGE SCALE GENOMIC DNA]</scope>
</reference>
<dbReference type="InterPro" id="IPR043128">
    <property type="entry name" value="Rev_trsase/Diguanyl_cyclase"/>
</dbReference>
<dbReference type="PANTHER" id="PTHR47331:SF1">
    <property type="entry name" value="GAG-LIKE PROTEIN"/>
    <property type="match status" value="1"/>
</dbReference>
<evidence type="ECO:0000313" key="1">
    <source>
        <dbReference type="EMBL" id="GBM27273.1"/>
    </source>
</evidence>
<dbReference type="Gene3D" id="3.10.10.10">
    <property type="entry name" value="HIV Type 1 Reverse Transcriptase, subunit A, domain 1"/>
    <property type="match status" value="1"/>
</dbReference>
<dbReference type="Gene3D" id="3.30.70.270">
    <property type="match status" value="1"/>
</dbReference>
<protein>
    <recommendedName>
        <fullName evidence="3">Reverse transcriptase domain-containing protein</fullName>
    </recommendedName>
</protein>
<dbReference type="OrthoDB" id="6429249at2759"/>
<dbReference type="CDD" id="cd01644">
    <property type="entry name" value="RT_pepA17"/>
    <property type="match status" value="1"/>
</dbReference>
<dbReference type="Proteomes" id="UP000499080">
    <property type="component" value="Unassembled WGS sequence"/>
</dbReference>
<dbReference type="GO" id="GO:0071897">
    <property type="term" value="P:DNA biosynthetic process"/>
    <property type="evidence" value="ECO:0007669"/>
    <property type="project" value="UniProtKB-ARBA"/>
</dbReference>
<accession>A0A4Y2EDR2</accession>
<name>A0A4Y2EDR2_ARAVE</name>
<comment type="caution">
    <text evidence="1">The sequence shown here is derived from an EMBL/GenBank/DDBJ whole genome shotgun (WGS) entry which is preliminary data.</text>
</comment>
<dbReference type="EMBL" id="BGPR01000580">
    <property type="protein sequence ID" value="GBM27273.1"/>
    <property type="molecule type" value="Genomic_DNA"/>
</dbReference>